<reference evidence="2" key="1">
    <citation type="submission" date="2016-06" db="EMBL/GenBank/DDBJ databases">
        <authorList>
            <person name="Varghese N."/>
            <person name="Submissions Spin"/>
        </authorList>
    </citation>
    <scope>NUCLEOTIDE SEQUENCE [LARGE SCALE GENOMIC DNA]</scope>
    <source>
        <strain evidence="2">DSM 44875</strain>
    </source>
</reference>
<evidence type="ECO:0000313" key="1">
    <source>
        <dbReference type="EMBL" id="SCE81201.1"/>
    </source>
</evidence>
<dbReference type="EMBL" id="LT607412">
    <property type="protein sequence ID" value="SCE81201.1"/>
    <property type="molecule type" value="Genomic_DNA"/>
</dbReference>
<accession>A0A1C4VBI9</accession>
<name>A0A1C4VBI9_9ACTN</name>
<dbReference type="AlphaFoldDB" id="A0A1C4VBI9"/>
<evidence type="ECO:0000313" key="2">
    <source>
        <dbReference type="Proteomes" id="UP000198243"/>
    </source>
</evidence>
<dbReference type="OrthoDB" id="3362760at2"/>
<gene>
    <name evidence="1" type="ORF">GA0070607_1871</name>
</gene>
<dbReference type="RefSeq" id="WP_157743113.1">
    <property type="nucleotide sequence ID" value="NZ_LT607412.1"/>
</dbReference>
<dbReference type="Proteomes" id="UP000198243">
    <property type="component" value="Chromosome I"/>
</dbReference>
<organism evidence="1 2">
    <name type="scientific">Micromonospora coriariae</name>
    <dbReference type="NCBI Taxonomy" id="285665"/>
    <lineage>
        <taxon>Bacteria</taxon>
        <taxon>Bacillati</taxon>
        <taxon>Actinomycetota</taxon>
        <taxon>Actinomycetes</taxon>
        <taxon>Micromonosporales</taxon>
        <taxon>Micromonosporaceae</taxon>
        <taxon>Micromonospora</taxon>
    </lineage>
</organism>
<proteinExistence type="predicted"/>
<protein>
    <submittedName>
        <fullName evidence="1">Uncharacterized protein</fullName>
    </submittedName>
</protein>
<keyword evidence="2" id="KW-1185">Reference proteome</keyword>
<sequence length="255" mass="27665">MPAGPLRAAPVTTLVEATEPRPPLDYYLVLAKPGDRGPAAGVEGIVVEEFTRHADFSTAGLDSAGWTPSGDGWWSSASFSRSMRTDREALARLVPSSRRDADSAYRQLGGGQLPSEAVLRTYFRDHQPFASAPPLRLGPAQPPTGFHERRVYRVLFAKDLRADQVESLRTLWRTTGDGAPADPRSPGAVVAGCLDEDGDRFAWDVRRVGSGLAWCLDVTVLLRTKASGTLGSTLHNLTTVMRQHGLIPVTTERFS</sequence>